<dbReference type="Gene3D" id="1.20.1070.10">
    <property type="entry name" value="Rhodopsin 7-helix transmembrane proteins"/>
    <property type="match status" value="1"/>
</dbReference>
<dbReference type="SUPFAM" id="SSF81321">
    <property type="entry name" value="Family A G protein-coupled receptor-like"/>
    <property type="match status" value="1"/>
</dbReference>
<comment type="subcellular location">
    <subcellularLocation>
        <location evidence="1">Cell membrane</location>
        <topology evidence="1">Multi-pass membrane protein</topology>
    </subcellularLocation>
</comment>
<dbReference type="InterPro" id="IPR000276">
    <property type="entry name" value="GPCR_Rhodpsn"/>
</dbReference>
<feature type="transmembrane region" description="Helical" evidence="17">
    <location>
        <begin position="132"/>
        <end position="155"/>
    </location>
</feature>
<dbReference type="PRINTS" id="PR00531">
    <property type="entry name" value="HISTAMINEH2R"/>
</dbReference>
<dbReference type="SMART" id="SM01381">
    <property type="entry name" value="7TM_GPCR_Srsx"/>
    <property type="match status" value="1"/>
</dbReference>
<dbReference type="GeneID" id="103114660"/>
<keyword evidence="12 15" id="KW-0807">Transducer</keyword>
<evidence type="ECO:0000256" key="10">
    <source>
        <dbReference type="ARBA" id="ARBA00023170"/>
    </source>
</evidence>
<dbReference type="PANTHER" id="PTHR24247:SF278">
    <property type="entry name" value="HISTAMINE H2 RECEPTOR"/>
    <property type="match status" value="1"/>
</dbReference>
<evidence type="ECO:0000256" key="6">
    <source>
        <dbReference type="ARBA" id="ARBA00023040"/>
    </source>
</evidence>
<dbReference type="PRINTS" id="PR00237">
    <property type="entry name" value="GPCRRHODOPSN"/>
</dbReference>
<keyword evidence="4 15" id="KW-0812">Transmembrane</keyword>
<gene>
    <name evidence="20 21" type="primary">HRH2</name>
</gene>
<evidence type="ECO:0000313" key="20">
    <source>
        <dbReference type="RefSeq" id="XP_060053180.1"/>
    </source>
</evidence>
<keyword evidence="9" id="KW-1015">Disulfide bond</keyword>
<accession>A0ABM3XWI8</accession>
<evidence type="ECO:0000256" key="11">
    <source>
        <dbReference type="ARBA" id="ARBA00023180"/>
    </source>
</evidence>
<evidence type="ECO:0000256" key="4">
    <source>
        <dbReference type="ARBA" id="ARBA00022692"/>
    </source>
</evidence>
<proteinExistence type="inferred from homology"/>
<evidence type="ECO:0000256" key="15">
    <source>
        <dbReference type="RuleBase" id="RU000688"/>
    </source>
</evidence>
<comment type="similarity">
    <text evidence="15">Belongs to the G-protein coupled receptor 1 family.</text>
</comment>
<dbReference type="PROSITE" id="PS50262">
    <property type="entry name" value="G_PROTEIN_RECEP_F1_2"/>
    <property type="match status" value="1"/>
</dbReference>
<evidence type="ECO:0000256" key="1">
    <source>
        <dbReference type="ARBA" id="ARBA00004651"/>
    </source>
</evidence>
<dbReference type="RefSeq" id="XP_060053180.1">
    <property type="nucleotide sequence ID" value="XM_060197197.1"/>
</dbReference>
<dbReference type="InterPro" id="IPR017452">
    <property type="entry name" value="GPCR_Rhodpsn_7TM"/>
</dbReference>
<feature type="region of interest" description="Disordered" evidence="16">
    <location>
        <begin position="389"/>
        <end position="420"/>
    </location>
</feature>
<feature type="transmembrane region" description="Helical" evidence="17">
    <location>
        <begin position="49"/>
        <end position="71"/>
    </location>
</feature>
<evidence type="ECO:0000256" key="16">
    <source>
        <dbReference type="SAM" id="MobiDB-lite"/>
    </source>
</evidence>
<keyword evidence="10 15" id="KW-0675">Receptor</keyword>
<keyword evidence="19" id="KW-1185">Reference proteome</keyword>
<evidence type="ECO:0000256" key="17">
    <source>
        <dbReference type="SAM" id="Phobius"/>
    </source>
</evidence>
<name>A0ABM3XWI8_ERIEU</name>
<feature type="region of interest" description="Disordered" evidence="16">
    <location>
        <begin position="306"/>
        <end position="356"/>
    </location>
</feature>
<feature type="transmembrane region" description="Helical" evidence="17">
    <location>
        <begin position="20"/>
        <end position="42"/>
    </location>
</feature>
<evidence type="ECO:0000256" key="12">
    <source>
        <dbReference type="ARBA" id="ARBA00023224"/>
    </source>
</evidence>
<evidence type="ECO:0000256" key="13">
    <source>
        <dbReference type="ARBA" id="ARBA00023288"/>
    </source>
</evidence>
<dbReference type="Proteomes" id="UP001652624">
    <property type="component" value="Chromosome 9"/>
</dbReference>
<reference evidence="20 21" key="1">
    <citation type="submission" date="2025-05" db="UniProtKB">
        <authorList>
            <consortium name="RefSeq"/>
        </authorList>
    </citation>
    <scope>IDENTIFICATION</scope>
</reference>
<organism evidence="19 21">
    <name type="scientific">Erinaceus europaeus</name>
    <name type="common">Western European hedgehog</name>
    <dbReference type="NCBI Taxonomy" id="9365"/>
    <lineage>
        <taxon>Eukaryota</taxon>
        <taxon>Metazoa</taxon>
        <taxon>Chordata</taxon>
        <taxon>Craniata</taxon>
        <taxon>Vertebrata</taxon>
        <taxon>Euteleostomi</taxon>
        <taxon>Mammalia</taxon>
        <taxon>Eutheria</taxon>
        <taxon>Laurasiatheria</taxon>
        <taxon>Eulipotyphla</taxon>
        <taxon>Erinaceidae</taxon>
        <taxon>Erinaceinae</taxon>
        <taxon>Erinaceus</taxon>
    </lineage>
</organism>
<evidence type="ECO:0000256" key="7">
    <source>
        <dbReference type="ARBA" id="ARBA00023136"/>
    </source>
</evidence>
<keyword evidence="7 17" id="KW-0472">Membrane</keyword>
<feature type="domain" description="G-protein coupled receptors family 1 profile" evidence="18">
    <location>
        <begin position="32"/>
        <end position="288"/>
    </location>
</feature>
<sequence length="420" mass="45756">MASNGTDCVGSTTLRATVSVVLTALMLVTVAGNVVVCLAVGLDRRLRSLTNCFIVSLAVTDLLLGLLVLPFSALHQLTCEWHLGRAFCDVYTSLDVMLCTASILHLVAISLDRYCAVTAPLRYPVLVTPGRVGLALALIWVVSITLSFLAIHLGWNSRAAAEDAGPPPVECKVQVNPVYGLVDGLLTFYLPLLVLCATYYRVFRIAREQARRIHRSGGPWRTAPAASREHKATVTLAAVVGAFVVCWLPYFTVFVYRGLRGDQAVNPAFEAVVLWLGYANSALNPVLYAALNRDFREAYRRLLRCPPGRPAPLPARSSRNETRRRLGGQARPRQQPEERPLRLQVWGGGEGSVPPGAPDRKPALFCSGCSSDLLSCCKSLWGLGFLQRPSVPPPEEQPLPEEAPRTPGQKAMRMLPPEAV</sequence>
<evidence type="ECO:0000256" key="2">
    <source>
        <dbReference type="ARBA" id="ARBA00014565"/>
    </source>
</evidence>
<feature type="transmembrane region" description="Helical" evidence="17">
    <location>
        <begin position="91"/>
        <end position="111"/>
    </location>
</feature>
<dbReference type="RefSeq" id="XP_060053181.1">
    <property type="nucleotide sequence ID" value="XM_060197198.1"/>
</dbReference>
<dbReference type="PROSITE" id="PS00237">
    <property type="entry name" value="G_PROTEIN_RECEP_F1_1"/>
    <property type="match status" value="1"/>
</dbReference>
<keyword evidence="11" id="KW-0325">Glycoprotein</keyword>
<dbReference type="Pfam" id="PF00001">
    <property type="entry name" value="7tm_1"/>
    <property type="match status" value="1"/>
</dbReference>
<feature type="transmembrane region" description="Helical" evidence="17">
    <location>
        <begin position="268"/>
        <end position="291"/>
    </location>
</feature>
<keyword evidence="3" id="KW-1003">Cell membrane</keyword>
<evidence type="ECO:0000256" key="3">
    <source>
        <dbReference type="ARBA" id="ARBA00022475"/>
    </source>
</evidence>
<feature type="transmembrane region" description="Helical" evidence="17">
    <location>
        <begin position="186"/>
        <end position="203"/>
    </location>
</feature>
<dbReference type="InterPro" id="IPR000503">
    <property type="entry name" value="Histamine_H2_rcpt"/>
</dbReference>
<evidence type="ECO:0000256" key="14">
    <source>
        <dbReference type="ARBA" id="ARBA00031105"/>
    </source>
</evidence>
<feature type="transmembrane region" description="Helical" evidence="17">
    <location>
        <begin position="234"/>
        <end position="256"/>
    </location>
</feature>
<evidence type="ECO:0000256" key="8">
    <source>
        <dbReference type="ARBA" id="ARBA00023139"/>
    </source>
</evidence>
<evidence type="ECO:0000259" key="18">
    <source>
        <dbReference type="PROSITE" id="PS50262"/>
    </source>
</evidence>
<evidence type="ECO:0000256" key="9">
    <source>
        <dbReference type="ARBA" id="ARBA00023157"/>
    </source>
</evidence>
<keyword evidence="5 17" id="KW-1133">Transmembrane helix</keyword>
<keyword evidence="6 15" id="KW-0297">G-protein coupled receptor</keyword>
<evidence type="ECO:0000313" key="19">
    <source>
        <dbReference type="Proteomes" id="UP001652624"/>
    </source>
</evidence>
<protein>
    <recommendedName>
        <fullName evidence="2">Histamine H2 receptor</fullName>
    </recommendedName>
    <alternativeName>
        <fullName evidence="14">Gastric receptor I</fullName>
    </alternativeName>
</protein>
<evidence type="ECO:0000313" key="21">
    <source>
        <dbReference type="RefSeq" id="XP_060053181.1"/>
    </source>
</evidence>
<evidence type="ECO:0000256" key="5">
    <source>
        <dbReference type="ARBA" id="ARBA00022989"/>
    </source>
</evidence>
<dbReference type="PANTHER" id="PTHR24247">
    <property type="entry name" value="5-HYDROXYTRYPTAMINE RECEPTOR"/>
    <property type="match status" value="1"/>
</dbReference>
<keyword evidence="13" id="KW-0449">Lipoprotein</keyword>
<keyword evidence="8" id="KW-0564">Palmitate</keyword>